<dbReference type="EMBL" id="JAAAMG010000005">
    <property type="protein sequence ID" value="NDW04374.1"/>
    <property type="molecule type" value="Genomic_DNA"/>
</dbReference>
<keyword evidence="3" id="KW-0813">Transport</keyword>
<dbReference type="GO" id="GO:0005524">
    <property type="term" value="F:ATP binding"/>
    <property type="evidence" value="ECO:0007669"/>
    <property type="project" value="UniProtKB-KW"/>
</dbReference>
<dbReference type="InterPro" id="IPR017871">
    <property type="entry name" value="ABC_transporter-like_CS"/>
</dbReference>
<dbReference type="InterPro" id="IPR036640">
    <property type="entry name" value="ABC1_TM_sf"/>
</dbReference>
<dbReference type="Pfam" id="PF00664">
    <property type="entry name" value="ABC_membrane"/>
    <property type="match status" value="1"/>
</dbReference>
<evidence type="ECO:0000313" key="13">
    <source>
        <dbReference type="EMBL" id="NDW04374.1"/>
    </source>
</evidence>
<dbReference type="InterPro" id="IPR027417">
    <property type="entry name" value="P-loop_NTPase"/>
</dbReference>
<dbReference type="PANTHER" id="PTHR24221:SF654">
    <property type="entry name" value="ATP-BINDING CASSETTE SUB-FAMILY B MEMBER 6"/>
    <property type="match status" value="1"/>
</dbReference>
<sequence>MLAGAIAEVLTLGAVLPFLSVIADPASVMAYPSVTLVMEWLGLNGRDDLLLALTSLFAVTAIGAAAVRLALVWATNKYVFLVGYDLGTRLYERMLYQPYVFHASQNTSEVVASLQKVQQVTFNVLLPLMHGVSSVFIGLFIVAALLCVDVAASAAAFAGFGLIYLGVWLFSRSRLRANGRIIARVQSARVQTLQEGLGGIRDVLLDGNQPVFLEKFADLDRQFRDAQATNNLIAAAPRFVVEACGMVLIAFLALVLSRGAGGIAATLPVLGALALGAQRLVPLMQQIYGGSSAIAAYGRTAEDVLDMAEAAVPEEWMEAPSSPLPFERAITLRGVSFAYRGDERRAIRGLGVTIPKGARVGIVGPTGSGKSTLIDLLMGLLEPTEGAIEIDGRRLDAATRRAWRAQIAHVPQSIFLADASIAENIAFGIAPERIDLERVRQAAQQAAIAHHVESLPEGYATMVGERGIRLSGGQRQRIGIARALYKGASVLVLDEATSALDTQTEATVMAAVERLAADLTIVIIAHRTSTIAFCDQQIRLEGGRLVKSANIRASTPGRRSPSSLLRFDAEGRYATSVDSTE</sequence>
<evidence type="ECO:0000259" key="11">
    <source>
        <dbReference type="PROSITE" id="PS50893"/>
    </source>
</evidence>
<dbReference type="InterPro" id="IPR003593">
    <property type="entry name" value="AAA+_ATPase"/>
</dbReference>
<evidence type="ECO:0000259" key="12">
    <source>
        <dbReference type="PROSITE" id="PS50929"/>
    </source>
</evidence>
<dbReference type="InterPro" id="IPR039421">
    <property type="entry name" value="Type_1_exporter"/>
</dbReference>
<keyword evidence="4" id="KW-1003">Cell membrane</keyword>
<accession>A0A6N9SZ55</accession>
<evidence type="ECO:0000256" key="3">
    <source>
        <dbReference type="ARBA" id="ARBA00022448"/>
    </source>
</evidence>
<dbReference type="GO" id="GO:0140359">
    <property type="term" value="F:ABC-type transporter activity"/>
    <property type="evidence" value="ECO:0007669"/>
    <property type="project" value="InterPro"/>
</dbReference>
<keyword evidence="14" id="KW-1185">Reference proteome</keyword>
<feature type="domain" description="ABC transmembrane type-1" evidence="12">
    <location>
        <begin position="1"/>
        <end position="296"/>
    </location>
</feature>
<dbReference type="SUPFAM" id="SSF52540">
    <property type="entry name" value="P-loop containing nucleoside triphosphate hydrolases"/>
    <property type="match status" value="1"/>
</dbReference>
<gene>
    <name evidence="13" type="ORF">GTK09_08015</name>
</gene>
<feature type="transmembrane region" description="Helical" evidence="10">
    <location>
        <begin position="239"/>
        <end position="256"/>
    </location>
</feature>
<proteinExistence type="inferred from homology"/>
<feature type="transmembrane region" description="Helical" evidence="10">
    <location>
        <begin position="49"/>
        <end position="71"/>
    </location>
</feature>
<feature type="domain" description="ABC transporter" evidence="11">
    <location>
        <begin position="330"/>
        <end position="567"/>
    </location>
</feature>
<dbReference type="GO" id="GO:0005886">
    <property type="term" value="C:plasma membrane"/>
    <property type="evidence" value="ECO:0007669"/>
    <property type="project" value="UniProtKB-SubCell"/>
</dbReference>
<evidence type="ECO:0000313" key="14">
    <source>
        <dbReference type="Proteomes" id="UP000469011"/>
    </source>
</evidence>
<evidence type="ECO:0000256" key="7">
    <source>
        <dbReference type="ARBA" id="ARBA00022840"/>
    </source>
</evidence>
<comment type="caution">
    <text evidence="13">The sequence shown here is derived from an EMBL/GenBank/DDBJ whole genome shotgun (WGS) entry which is preliminary data.</text>
</comment>
<dbReference type="Proteomes" id="UP000469011">
    <property type="component" value="Unassembled WGS sequence"/>
</dbReference>
<dbReference type="FunFam" id="3.40.50.300:FF:000299">
    <property type="entry name" value="ABC transporter ATP-binding protein/permease"/>
    <property type="match status" value="1"/>
</dbReference>
<keyword evidence="9 10" id="KW-0472">Membrane</keyword>
<dbReference type="InterPro" id="IPR003439">
    <property type="entry name" value="ABC_transporter-like_ATP-bd"/>
</dbReference>
<evidence type="ECO:0000256" key="4">
    <source>
        <dbReference type="ARBA" id="ARBA00022475"/>
    </source>
</evidence>
<feature type="transmembrane region" description="Helical" evidence="10">
    <location>
        <begin position="152"/>
        <end position="170"/>
    </location>
</feature>
<dbReference type="PROSITE" id="PS50929">
    <property type="entry name" value="ABC_TM1F"/>
    <property type="match status" value="1"/>
</dbReference>
<comment type="similarity">
    <text evidence="2">Belongs to the ABC transporter superfamily.</text>
</comment>
<dbReference type="SUPFAM" id="SSF90123">
    <property type="entry name" value="ABC transporter transmembrane region"/>
    <property type="match status" value="1"/>
</dbReference>
<dbReference type="CDD" id="cd03228">
    <property type="entry name" value="ABCC_MRP_Like"/>
    <property type="match status" value="1"/>
</dbReference>
<keyword evidence="5 10" id="KW-0812">Transmembrane</keyword>
<dbReference type="GO" id="GO:0034040">
    <property type="term" value="F:ATPase-coupled lipid transmembrane transporter activity"/>
    <property type="evidence" value="ECO:0007669"/>
    <property type="project" value="TreeGrafter"/>
</dbReference>
<dbReference type="Gene3D" id="1.20.1560.10">
    <property type="entry name" value="ABC transporter type 1, transmembrane domain"/>
    <property type="match status" value="1"/>
</dbReference>
<evidence type="ECO:0000256" key="1">
    <source>
        <dbReference type="ARBA" id="ARBA00004651"/>
    </source>
</evidence>
<dbReference type="PROSITE" id="PS50893">
    <property type="entry name" value="ABC_TRANSPORTER_2"/>
    <property type="match status" value="1"/>
</dbReference>
<keyword evidence="8 10" id="KW-1133">Transmembrane helix</keyword>
<reference evidence="13 14" key="1">
    <citation type="submission" date="2020-01" db="EMBL/GenBank/DDBJ databases">
        <title>Jiella pacifica sp. nov.</title>
        <authorList>
            <person name="Xue Z."/>
            <person name="Zhu S."/>
            <person name="Chen J."/>
            <person name="Yang J."/>
        </authorList>
    </citation>
    <scope>NUCLEOTIDE SEQUENCE [LARGE SCALE GENOMIC DNA]</scope>
    <source>
        <strain evidence="13 14">40Bstr34</strain>
    </source>
</reference>
<organism evidence="13 14">
    <name type="scientific">Jiella pacifica</name>
    <dbReference type="NCBI Taxonomy" id="2696469"/>
    <lineage>
        <taxon>Bacteria</taxon>
        <taxon>Pseudomonadati</taxon>
        <taxon>Pseudomonadota</taxon>
        <taxon>Alphaproteobacteria</taxon>
        <taxon>Hyphomicrobiales</taxon>
        <taxon>Aurantimonadaceae</taxon>
        <taxon>Jiella</taxon>
    </lineage>
</organism>
<dbReference type="SMART" id="SM00382">
    <property type="entry name" value="AAA"/>
    <property type="match status" value="1"/>
</dbReference>
<evidence type="ECO:0000256" key="6">
    <source>
        <dbReference type="ARBA" id="ARBA00022741"/>
    </source>
</evidence>
<dbReference type="PANTHER" id="PTHR24221">
    <property type="entry name" value="ATP-BINDING CASSETTE SUB-FAMILY B"/>
    <property type="match status" value="1"/>
</dbReference>
<dbReference type="InterPro" id="IPR011527">
    <property type="entry name" value="ABC1_TM_dom"/>
</dbReference>
<evidence type="ECO:0000256" key="5">
    <source>
        <dbReference type="ARBA" id="ARBA00022692"/>
    </source>
</evidence>
<dbReference type="AlphaFoldDB" id="A0A6N9SZ55"/>
<comment type="subcellular location">
    <subcellularLocation>
        <location evidence="1">Cell membrane</location>
        <topology evidence="1">Multi-pass membrane protein</topology>
    </subcellularLocation>
</comment>
<keyword evidence="7 13" id="KW-0067">ATP-binding</keyword>
<dbReference type="Pfam" id="PF00005">
    <property type="entry name" value="ABC_tran"/>
    <property type="match status" value="1"/>
</dbReference>
<protein>
    <submittedName>
        <fullName evidence="13">ATP-binding cassette domain-containing protein</fullName>
    </submittedName>
</protein>
<dbReference type="Gene3D" id="3.40.50.300">
    <property type="entry name" value="P-loop containing nucleotide triphosphate hydrolases"/>
    <property type="match status" value="1"/>
</dbReference>
<evidence type="ECO:0000256" key="2">
    <source>
        <dbReference type="ARBA" id="ARBA00005417"/>
    </source>
</evidence>
<evidence type="ECO:0000256" key="8">
    <source>
        <dbReference type="ARBA" id="ARBA00022989"/>
    </source>
</evidence>
<evidence type="ECO:0000256" key="10">
    <source>
        <dbReference type="SAM" id="Phobius"/>
    </source>
</evidence>
<evidence type="ECO:0000256" key="9">
    <source>
        <dbReference type="ARBA" id="ARBA00023136"/>
    </source>
</evidence>
<feature type="transmembrane region" description="Helical" evidence="10">
    <location>
        <begin position="124"/>
        <end position="146"/>
    </location>
</feature>
<dbReference type="PROSITE" id="PS00211">
    <property type="entry name" value="ABC_TRANSPORTER_1"/>
    <property type="match status" value="1"/>
</dbReference>
<name>A0A6N9SZ55_9HYPH</name>
<keyword evidence="6" id="KW-0547">Nucleotide-binding</keyword>
<dbReference type="GO" id="GO:0016887">
    <property type="term" value="F:ATP hydrolysis activity"/>
    <property type="evidence" value="ECO:0007669"/>
    <property type="project" value="InterPro"/>
</dbReference>